<evidence type="ECO:0000313" key="3">
    <source>
        <dbReference type="Proteomes" id="UP000838412"/>
    </source>
</evidence>
<evidence type="ECO:0000256" key="1">
    <source>
        <dbReference type="SAM" id="MobiDB-lite"/>
    </source>
</evidence>
<proteinExistence type="predicted"/>
<reference evidence="2" key="1">
    <citation type="submission" date="2022-01" db="EMBL/GenBank/DDBJ databases">
        <authorList>
            <person name="Braso-Vives M."/>
        </authorList>
    </citation>
    <scope>NUCLEOTIDE SEQUENCE</scope>
</reference>
<organism evidence="2 3">
    <name type="scientific">Branchiostoma lanceolatum</name>
    <name type="common">Common lancelet</name>
    <name type="synonym">Amphioxus lanceolatum</name>
    <dbReference type="NCBI Taxonomy" id="7740"/>
    <lineage>
        <taxon>Eukaryota</taxon>
        <taxon>Metazoa</taxon>
        <taxon>Chordata</taxon>
        <taxon>Cephalochordata</taxon>
        <taxon>Leptocardii</taxon>
        <taxon>Amphioxiformes</taxon>
        <taxon>Branchiostomatidae</taxon>
        <taxon>Branchiostoma</taxon>
    </lineage>
</organism>
<name>A0A8K0EB74_BRALA</name>
<dbReference type="AlphaFoldDB" id="A0A8K0EB74"/>
<feature type="region of interest" description="Disordered" evidence="1">
    <location>
        <begin position="317"/>
        <end position="336"/>
    </location>
</feature>
<gene>
    <name evidence="2" type="primary">Hypp6831</name>
    <name evidence="2" type="ORF">BLAG_LOCUS5841</name>
</gene>
<keyword evidence="3" id="KW-1185">Reference proteome</keyword>
<protein>
    <submittedName>
        <fullName evidence="2">Hypp6831 protein</fullName>
    </submittedName>
</protein>
<sequence length="610" mass="68147">MSPHVSLQITQFTELPAALLTPVGFLTGADEPVVRFRYGIDGRPQNKNNIICAVIACITPTRRVEEAVRLRREERQARTMGSYPGRCRDGGRIGKTRVVTLQKEGTLEGSGASRVNKIENDLGATAGEEADGRDDKNVVAAQNNLAVYYHGGLSLGPAGRSASGARRPPAGHLFLRPPPVEGDERTLRKLKWDLEDRETVLRQIGVGIDRVHIRLLKRRDASRMTDCTGAYGRTTRHHKKTITPVKQEFDLVRTWLSLFPKHDPSIVPWPMEAEELPIRCDRILQELDTSKQSNITYKRNINMLKKELKQKEDKVRLRREERQARTMGSYPGRCRDGGRIGKTRVVTLQKEGTLEGSGASRVNKIENDLGATAGEEADGRDDKNVVAAQNNLAVYYDQASGQVRLGGAPSTSRAPVPPTTAGYTHARKICQRLWNVESRDKWNRQGQKEIWRLLQRLDGSTNHPKLCQLIELPHDDLCRLIMQGSVPPYTEPDFDFDAGANAGADVEGDLSALCDFEELRTARAQLSQKRRGLARVRQQLVAERGGYATRPFQDIHRLLTEDFGGHPDGIIVIPFPGFPPEGGRDFDFAAAIANLEDSVDHLRYRVSEER</sequence>
<dbReference type="EMBL" id="OV696697">
    <property type="protein sequence ID" value="CAH1242552.1"/>
    <property type="molecule type" value="Genomic_DNA"/>
</dbReference>
<dbReference type="Proteomes" id="UP000838412">
    <property type="component" value="Chromosome 12"/>
</dbReference>
<evidence type="ECO:0000313" key="2">
    <source>
        <dbReference type="EMBL" id="CAH1242552.1"/>
    </source>
</evidence>
<accession>A0A8K0EB74</accession>
<feature type="region of interest" description="Disordered" evidence="1">
    <location>
        <begin position="159"/>
        <end position="180"/>
    </location>
</feature>